<dbReference type="EMBL" id="KN846982">
    <property type="protein sequence ID" value="KIW97198.1"/>
    <property type="molecule type" value="Genomic_DNA"/>
</dbReference>
<keyword evidence="1 4" id="KW-0963">Cytoplasm</keyword>
<dbReference type="SMART" id="SM00232">
    <property type="entry name" value="JAB_MPN"/>
    <property type="match status" value="1"/>
</dbReference>
<evidence type="ECO:0000256" key="3">
    <source>
        <dbReference type="ARBA" id="ARBA00022917"/>
    </source>
</evidence>
<evidence type="ECO:0000313" key="8">
    <source>
        <dbReference type="Proteomes" id="UP000053789"/>
    </source>
</evidence>
<evidence type="ECO:0000256" key="5">
    <source>
        <dbReference type="SAM" id="MobiDB-lite"/>
    </source>
</evidence>
<feature type="region of interest" description="Disordered" evidence="5">
    <location>
        <begin position="351"/>
        <end position="392"/>
    </location>
</feature>
<feature type="region of interest" description="Disordered" evidence="5">
    <location>
        <begin position="1"/>
        <end position="25"/>
    </location>
</feature>
<feature type="domain" description="MPN" evidence="6">
    <location>
        <begin position="76"/>
        <end position="213"/>
    </location>
</feature>
<comment type="similarity">
    <text evidence="4">Belongs to the eIF-3 subunit F family.</text>
</comment>
<evidence type="ECO:0000256" key="4">
    <source>
        <dbReference type="HAMAP-Rule" id="MF_03005"/>
    </source>
</evidence>
<dbReference type="RefSeq" id="XP_016623867.1">
    <property type="nucleotide sequence ID" value="XM_016760346.1"/>
</dbReference>
<dbReference type="OrthoDB" id="25498at2759"/>
<keyword evidence="8" id="KW-1185">Reference proteome</keyword>
<dbReference type="GO" id="GO:0001732">
    <property type="term" value="P:formation of cytoplasmic translation initiation complex"/>
    <property type="evidence" value="ECO:0007669"/>
    <property type="project" value="UniProtKB-UniRule"/>
</dbReference>
<protein>
    <recommendedName>
        <fullName evidence="4">Eukaryotic translation initiation factor 3 subunit F</fullName>
        <shortName evidence="4">eIF3f</shortName>
    </recommendedName>
</protein>
<dbReference type="GO" id="GO:0071541">
    <property type="term" value="C:eukaryotic translation initiation factor 3 complex, eIF3m"/>
    <property type="evidence" value="ECO:0007669"/>
    <property type="project" value="TreeGrafter"/>
</dbReference>
<dbReference type="HOGENOM" id="CLU_027018_0_0_1"/>
<reference evidence="7" key="1">
    <citation type="submission" date="2015-01" db="EMBL/GenBank/DDBJ databases">
        <title>The Genome Sequence of Cladophialophora bantiana CBS 173.52.</title>
        <authorList>
            <consortium name="The Broad Institute Genomics Platform"/>
            <person name="Cuomo C."/>
            <person name="de Hoog S."/>
            <person name="Gorbushina A."/>
            <person name="Stielow B."/>
            <person name="Teixiera M."/>
            <person name="Abouelleil A."/>
            <person name="Chapman S.B."/>
            <person name="Priest M."/>
            <person name="Young S.K."/>
            <person name="Wortman J."/>
            <person name="Nusbaum C."/>
            <person name="Birren B."/>
        </authorList>
    </citation>
    <scope>NUCLEOTIDE SEQUENCE [LARGE SCALE GENOMIC DNA]</scope>
    <source>
        <strain evidence="7">CBS 173.52</strain>
    </source>
</reference>
<keyword evidence="2 4" id="KW-0396">Initiation factor</keyword>
<proteinExistence type="inferred from homology"/>
<dbReference type="GO" id="GO:0031369">
    <property type="term" value="F:translation initiation factor binding"/>
    <property type="evidence" value="ECO:0007669"/>
    <property type="project" value="InterPro"/>
</dbReference>
<dbReference type="AlphaFoldDB" id="A0A0D2HV04"/>
<feature type="compositionally biased region" description="Basic and acidic residues" evidence="5">
    <location>
        <begin position="361"/>
        <end position="372"/>
    </location>
</feature>
<dbReference type="InterPro" id="IPR027531">
    <property type="entry name" value="eIF3f"/>
</dbReference>
<comment type="function">
    <text evidence="4">Component of the eukaryotic translation initiation factor 3 (eIF-3) complex, which is involved in protein synthesis of a specialized repertoire of mRNAs and, together with other initiation factors, stimulates binding of mRNA and methionyl-tRNAi to the 40S ribosome. The eIF-3 complex specifically targets and initiates translation of a subset of mRNAs involved in cell proliferation.</text>
</comment>
<dbReference type="Pfam" id="PF13012">
    <property type="entry name" value="MitMem_reg"/>
    <property type="match status" value="1"/>
</dbReference>
<name>A0A0D2HV04_CLAB1</name>
<organism evidence="7 8">
    <name type="scientific">Cladophialophora bantiana (strain ATCC 10958 / CBS 173.52 / CDC B-1940 / NIH 8579)</name>
    <name type="common">Xylohypha bantiana</name>
    <dbReference type="NCBI Taxonomy" id="1442370"/>
    <lineage>
        <taxon>Eukaryota</taxon>
        <taxon>Fungi</taxon>
        <taxon>Dikarya</taxon>
        <taxon>Ascomycota</taxon>
        <taxon>Pezizomycotina</taxon>
        <taxon>Eurotiomycetes</taxon>
        <taxon>Chaetothyriomycetidae</taxon>
        <taxon>Chaetothyriales</taxon>
        <taxon>Herpotrichiellaceae</taxon>
        <taxon>Cladophialophora</taxon>
    </lineage>
</organism>
<dbReference type="Gene3D" id="3.40.140.10">
    <property type="entry name" value="Cytidine Deaminase, domain 2"/>
    <property type="match status" value="1"/>
</dbReference>
<dbReference type="VEuPathDB" id="FungiDB:Z519_02590"/>
<dbReference type="CDD" id="cd08064">
    <property type="entry name" value="MPN_eIF3f"/>
    <property type="match status" value="1"/>
</dbReference>
<dbReference type="Proteomes" id="UP000053789">
    <property type="component" value="Unassembled WGS sequence"/>
</dbReference>
<dbReference type="InterPro" id="IPR037518">
    <property type="entry name" value="MPN"/>
</dbReference>
<feature type="compositionally biased region" description="Polar residues" evidence="5">
    <location>
        <begin position="1"/>
        <end position="20"/>
    </location>
</feature>
<dbReference type="PANTHER" id="PTHR10540">
    <property type="entry name" value="EUKARYOTIC TRANSLATION INITIATION FACTOR 3 SUBUNIT F-RELATED"/>
    <property type="match status" value="1"/>
</dbReference>
<comment type="subunit">
    <text evidence="4">Component of the eukaryotic translation initiation factor 3 (eIF-3) complex.</text>
</comment>
<gene>
    <name evidence="7" type="ORF">Z519_02590</name>
</gene>
<dbReference type="Pfam" id="PF01398">
    <property type="entry name" value="JAB"/>
    <property type="match status" value="1"/>
</dbReference>
<dbReference type="PANTHER" id="PTHR10540:SF6">
    <property type="entry name" value="EUKARYOTIC TRANSLATION INITIATION FACTOR 3 SUBUNIT F"/>
    <property type="match status" value="1"/>
</dbReference>
<dbReference type="GO" id="GO:0008237">
    <property type="term" value="F:metallopeptidase activity"/>
    <property type="evidence" value="ECO:0007669"/>
    <property type="project" value="InterPro"/>
</dbReference>
<dbReference type="GeneID" id="27695518"/>
<accession>A0A0D2HV04</accession>
<evidence type="ECO:0000256" key="1">
    <source>
        <dbReference type="ARBA" id="ARBA00022490"/>
    </source>
</evidence>
<evidence type="ECO:0000256" key="2">
    <source>
        <dbReference type="ARBA" id="ARBA00022540"/>
    </source>
</evidence>
<dbReference type="InterPro" id="IPR000555">
    <property type="entry name" value="JAMM/MPN+_dom"/>
</dbReference>
<dbReference type="InterPro" id="IPR024969">
    <property type="entry name" value="EIF3F/CSN6-like_C"/>
</dbReference>
<dbReference type="GO" id="GO:0016282">
    <property type="term" value="C:eukaryotic 43S preinitiation complex"/>
    <property type="evidence" value="ECO:0007669"/>
    <property type="project" value="UniProtKB-UniRule"/>
</dbReference>
<dbReference type="HAMAP" id="MF_03005">
    <property type="entry name" value="eIF3f"/>
    <property type="match status" value="1"/>
</dbReference>
<dbReference type="PROSITE" id="PS50249">
    <property type="entry name" value="MPN"/>
    <property type="match status" value="1"/>
</dbReference>
<evidence type="ECO:0000313" key="7">
    <source>
        <dbReference type="EMBL" id="KIW97198.1"/>
    </source>
</evidence>
<dbReference type="GO" id="GO:0003743">
    <property type="term" value="F:translation initiation factor activity"/>
    <property type="evidence" value="ECO:0007669"/>
    <property type="project" value="UniProtKB-UniRule"/>
</dbReference>
<comment type="subcellular location">
    <subcellularLocation>
        <location evidence="4">Cytoplasm</location>
    </subcellularLocation>
</comment>
<dbReference type="GO" id="GO:0033290">
    <property type="term" value="C:eukaryotic 48S preinitiation complex"/>
    <property type="evidence" value="ECO:0007669"/>
    <property type="project" value="UniProtKB-UniRule"/>
</dbReference>
<keyword evidence="3 4" id="KW-0648">Protein biosynthesis</keyword>
<evidence type="ECO:0000259" key="6">
    <source>
        <dbReference type="PROSITE" id="PS50249"/>
    </source>
</evidence>
<sequence length="392" mass="42680">MADQAQAQAPSALHSLQGQGSFHRLQKTEAKAETGLTPAITLLSPNMAEQDAFLHLTRPLGPVAVGAQPTTAPLRVVIQPQALFSILDHCIRRPPDQQRVIGTLLGTRSDADESQVVVHSSFAVSHTETTDQVEVDMEYQKAMLALHLRANPKEVLVGWYATSSELNTFSALIQNHYSSQGEGTFPYPAVHVTVSCQPGQDIEVRTYISSPVGVSPERAADSAAFIPIPYTVNYGEADRAGLEAIEYAKDSETRTATILTEIESLEKSLEDTLGMLDRVAKYVENVIEEETEPSTALGQFLLNTLALAPKVDAAEIEKDFNNHIQDVLTVSYLANMIRTQMDLSNRLATSALTMGGGEGGTTEKEGRSDRRQNRQGGQTRQNRTESFSVSNV</sequence>
<dbReference type="FunFam" id="3.40.140.10:FF:000019">
    <property type="entry name" value="Eukaryotic translation initiation factor 3 subunit F"/>
    <property type="match status" value="1"/>
</dbReference>